<feature type="transmembrane region" description="Helical" evidence="3">
    <location>
        <begin position="90"/>
        <end position="109"/>
    </location>
</feature>
<keyword evidence="6" id="KW-1185">Reference proteome</keyword>
<evidence type="ECO:0000313" key="6">
    <source>
        <dbReference type="Proteomes" id="UP000525923"/>
    </source>
</evidence>
<dbReference type="Proteomes" id="UP000525923">
    <property type="component" value="Unassembled WGS sequence"/>
</dbReference>
<comment type="caution">
    <text evidence="5">The sequence shown here is derived from an EMBL/GenBank/DDBJ whole genome shotgun (WGS) entry which is preliminary data.</text>
</comment>
<evidence type="ECO:0000256" key="1">
    <source>
        <dbReference type="ARBA" id="ARBA00024353"/>
    </source>
</evidence>
<dbReference type="Gene3D" id="1.10.10.1320">
    <property type="entry name" value="Anti-sigma factor, zinc-finger domain"/>
    <property type="match status" value="1"/>
</dbReference>
<dbReference type="InterPro" id="IPR041916">
    <property type="entry name" value="Anti_sigma_zinc_sf"/>
</dbReference>
<proteinExistence type="inferred from homology"/>
<comment type="similarity">
    <text evidence="1">Belongs to the zinc-associated anti-sigma factor (ZAS) superfamily. Anti-sigma-W factor family.</text>
</comment>
<dbReference type="EMBL" id="JACHHE010000008">
    <property type="protein sequence ID" value="MBB5181245.1"/>
    <property type="molecule type" value="Genomic_DNA"/>
</dbReference>
<name>A0A7W8CTC2_9BACL</name>
<keyword evidence="3" id="KW-0812">Transmembrane</keyword>
<reference evidence="5 6" key="1">
    <citation type="submission" date="2020-08" db="EMBL/GenBank/DDBJ databases">
        <title>Genomic Encyclopedia of Type Strains, Phase IV (KMG-IV): sequencing the most valuable type-strain genomes for metagenomic binning, comparative biology and taxonomic classification.</title>
        <authorList>
            <person name="Goeker M."/>
        </authorList>
    </citation>
    <scope>NUCLEOTIDE SEQUENCE [LARGE SCALE GENOMIC DNA]</scope>
    <source>
        <strain evidence="5 6">DSM 15895</strain>
    </source>
</reference>
<evidence type="ECO:0000256" key="3">
    <source>
        <dbReference type="SAM" id="Phobius"/>
    </source>
</evidence>
<sequence>MTTCPEEIIRFMDDYLDGDLNPEDEAVLKGYLESCSDCRKMYHELTKTIALVQSASHIQAPASFVQKTMERLPKEKKRGSAQRWFRQHPFVTAAALFILMMSAALFTSFNEDQQFAFTKQPNLQVEGETVIVPEGMVVDGDLTIRNGDLRVEGELNGDVTIVNGQYMASSGVITGEIEEIDQIFEWLWYGIKEVSKDAAAIFSSGDNEDQ</sequence>
<dbReference type="OrthoDB" id="9782842at2"/>
<dbReference type="Pfam" id="PF13490">
    <property type="entry name" value="zf-HC2"/>
    <property type="match status" value="1"/>
</dbReference>
<evidence type="ECO:0000313" key="5">
    <source>
        <dbReference type="EMBL" id="MBB5181245.1"/>
    </source>
</evidence>
<feature type="domain" description="Putative zinc-finger" evidence="4">
    <location>
        <begin position="6"/>
        <end position="39"/>
    </location>
</feature>
<dbReference type="AlphaFoldDB" id="A0A7W8CTC2"/>
<protein>
    <recommendedName>
        <fullName evidence="2">Anti-sigma-W factor RsiW</fullName>
    </recommendedName>
</protein>
<accession>A0A7W8CTC2</accession>
<keyword evidence="3" id="KW-1133">Transmembrane helix</keyword>
<evidence type="ECO:0000259" key="4">
    <source>
        <dbReference type="Pfam" id="PF13490"/>
    </source>
</evidence>
<gene>
    <name evidence="5" type="ORF">HNQ44_002710</name>
</gene>
<evidence type="ECO:0000256" key="2">
    <source>
        <dbReference type="ARBA" id="ARBA00024438"/>
    </source>
</evidence>
<dbReference type="RefSeq" id="WP_135502833.1">
    <property type="nucleotide sequence ID" value="NZ_JACHHE010000008.1"/>
</dbReference>
<keyword evidence="3" id="KW-0472">Membrane</keyword>
<dbReference type="InterPro" id="IPR027383">
    <property type="entry name" value="Znf_put"/>
</dbReference>
<organism evidence="5 6">
    <name type="scientific">Planococcus koreensis</name>
    <dbReference type="NCBI Taxonomy" id="112331"/>
    <lineage>
        <taxon>Bacteria</taxon>
        <taxon>Bacillati</taxon>
        <taxon>Bacillota</taxon>
        <taxon>Bacilli</taxon>
        <taxon>Bacillales</taxon>
        <taxon>Caryophanaceae</taxon>
        <taxon>Planococcus</taxon>
    </lineage>
</organism>